<dbReference type="AlphaFoldDB" id="A0A0B4XPB7"/>
<accession>A0A0B4XPB7</accession>
<feature type="chain" id="PRO_5002099028" evidence="1">
    <location>
        <begin position="26"/>
        <end position="710"/>
    </location>
</feature>
<organism evidence="2 3">
    <name type="scientific">Isoalcanivorax pacificus W11-5</name>
    <dbReference type="NCBI Taxonomy" id="391936"/>
    <lineage>
        <taxon>Bacteria</taxon>
        <taxon>Pseudomonadati</taxon>
        <taxon>Pseudomonadota</taxon>
        <taxon>Gammaproteobacteria</taxon>
        <taxon>Oceanospirillales</taxon>
        <taxon>Alcanivoracaceae</taxon>
        <taxon>Isoalcanivorax</taxon>
    </lineage>
</organism>
<evidence type="ECO:0000313" key="2">
    <source>
        <dbReference type="EMBL" id="AJD48318.1"/>
    </source>
</evidence>
<dbReference type="HOGENOM" id="CLU_388647_0_0_6"/>
<feature type="signal peptide" evidence="1">
    <location>
        <begin position="1"/>
        <end position="25"/>
    </location>
</feature>
<protein>
    <submittedName>
        <fullName evidence="2">Uncharacterized protein</fullName>
    </submittedName>
</protein>
<evidence type="ECO:0000313" key="3">
    <source>
        <dbReference type="Proteomes" id="UP000006764"/>
    </source>
</evidence>
<proteinExistence type="predicted"/>
<evidence type="ECO:0000256" key="1">
    <source>
        <dbReference type="SAM" id="SignalP"/>
    </source>
</evidence>
<keyword evidence="1" id="KW-0732">Signal</keyword>
<dbReference type="Proteomes" id="UP000006764">
    <property type="component" value="Chromosome"/>
</dbReference>
<name>A0A0B4XPB7_9GAMM</name>
<sequence length="710" mass="75528">MMSMRFTTALRAGLLAGSLVFSVSAATLEPLTDMELSQSTGQAGLAVSLETDSPITAQQVTWAMDAENAATTASLILKNLSVEWADSADFTLDVGADAVMLTGSWSELQARIGGIAHSGEPNNTMGSLAINTSGSFLLINEGGPFNTNSDNAVLNYTSEGDIFWRQRDIGGAPELGLLDFVIGIDIPKGTVGLDANGVLIAAPEADFDLTFDLSFAAATTNPYDKADHDGLVHTGWRGNLRNVDLRLMGGGAWEGTTGSFYDLSARTEGLNTDLKLDFGEEFVWIIGQPHQARARAEFSGWQRLGAQPGFSSGARVARPGVAMADYDFRLPLTLDALRAGSDPGGICFGGATTGGSLTSSACGAAGGEYVYLSPDDNTLAMLIRGAGLHAYNTKVEIWEREYSGGAWGEHIKTDEFNWSLLYTFGEFDGNVFIRPEASGSDVGFRADMVLGFQSPGYWHAAQNKFAGVVAGDPASDPRARWATNTHFMIGDTEAGEAGFGIGLVNADVLWRVEDMAVRLVNPATASSYRLNGDVLRHTLSPGVWLETDRKGQGVAAQYNFRGMFGGGDLSNLEDLVQGLLLDVNLETDRFVFVLGANGGENYVPFEGLFDFNGNAYISIAEPSVPTAAWRIHNVSGALLWKDGRIQLSSGVETVHGRPELTIANYILLADTAIQGSVLKGDISLGENDNFGSIVIPSGVVYSSVSIRPQN</sequence>
<gene>
    <name evidence="2" type="ORF">S7S_09530</name>
</gene>
<reference evidence="2 3" key="1">
    <citation type="journal article" date="2012" name="J. Bacteriol.">
        <title>Genome sequence of an alkane-degrading bacterium, Alcanivorax pacificus type strain W11-5, isolated from deep sea sediment.</title>
        <authorList>
            <person name="Lai Q."/>
            <person name="Shao Z."/>
        </authorList>
    </citation>
    <scope>NUCLEOTIDE SEQUENCE [LARGE SCALE GENOMIC DNA]</scope>
    <source>
        <strain evidence="2 3">W11-5</strain>
    </source>
</reference>
<dbReference type="KEGG" id="apac:S7S_09530"/>
<dbReference type="EMBL" id="CP004387">
    <property type="protein sequence ID" value="AJD48318.1"/>
    <property type="molecule type" value="Genomic_DNA"/>
</dbReference>
<keyword evidence="3" id="KW-1185">Reference proteome</keyword>